<dbReference type="AlphaFoldDB" id="A0AAW6TSC8"/>
<proteinExistence type="predicted"/>
<dbReference type="RefSeq" id="WP_282716809.1">
    <property type="nucleotide sequence ID" value="NZ_JASCRY010000003.1"/>
</dbReference>
<name>A0AAW6TSC8_9FLAO</name>
<reference evidence="1 2" key="1">
    <citation type="submission" date="2023-04" db="EMBL/GenBank/DDBJ databases">
        <title>Two novel species of Flavobacterium.</title>
        <authorList>
            <person name="Liu Q."/>
            <person name="Xin Y.-H."/>
        </authorList>
    </citation>
    <scope>NUCLEOTIDE SEQUENCE [LARGE SCALE GENOMIC DNA]</scope>
    <source>
        <strain evidence="1 2">LB2P87</strain>
    </source>
</reference>
<protein>
    <submittedName>
        <fullName evidence="1">Uncharacterized protein</fullName>
    </submittedName>
</protein>
<keyword evidence="2" id="KW-1185">Reference proteome</keyword>
<evidence type="ECO:0000313" key="1">
    <source>
        <dbReference type="EMBL" id="MDI5950270.1"/>
    </source>
</evidence>
<accession>A0AAW6TSC8</accession>
<comment type="caution">
    <text evidence="1">The sequence shown here is derived from an EMBL/GenBank/DDBJ whole genome shotgun (WGS) entry which is preliminary data.</text>
</comment>
<organism evidence="1 2">
    <name type="scientific">Flavobacterium yafengii</name>
    <dbReference type="NCBI Taxonomy" id="3041253"/>
    <lineage>
        <taxon>Bacteria</taxon>
        <taxon>Pseudomonadati</taxon>
        <taxon>Bacteroidota</taxon>
        <taxon>Flavobacteriia</taxon>
        <taxon>Flavobacteriales</taxon>
        <taxon>Flavobacteriaceae</taxon>
        <taxon>Flavobacterium</taxon>
    </lineage>
</organism>
<dbReference type="EMBL" id="JASCRY010000003">
    <property type="protein sequence ID" value="MDI5950270.1"/>
    <property type="molecule type" value="Genomic_DNA"/>
</dbReference>
<dbReference type="Proteomes" id="UP001228643">
    <property type="component" value="Unassembled WGS sequence"/>
</dbReference>
<sequence>MDKTIFTLDARDNVRLEVLKGYLGLNKHQIYEEINGLFDELIEILKSKKIDYEKLKSSLIPNSDKNEIVLVFDTLQIKSNWYGKEIFDKIIPVFENESSHSILIGDFIGKSNLAEKLFEEFSENLITHKKEIDYQTHGQFYLVFLNNLSLKMVNDLQSNLSKYEPFVGYFDLKYSSYLKTYFSTILCKSFIKHKRTIISGHEDDLSNDENCNMSGFSFEENGFTCKSLQSTYTDLFLSYKIEREVFSGFEDDTTFSINSISKNVFEIKDFKINVDERKLQYLIENKEGILKKSGILNINTTELEKLILDRINENYIYNLTYLNNYDTVKFNILLEYKVPDKDSIVKLNVALEYIETEKSLRLITMY</sequence>
<evidence type="ECO:0000313" key="2">
    <source>
        <dbReference type="Proteomes" id="UP001228643"/>
    </source>
</evidence>
<gene>
    <name evidence="1" type="ORF">QLS97_11485</name>
</gene>